<dbReference type="EMBL" id="QOVN01000002">
    <property type="protein sequence ID" value="RXG30301.1"/>
    <property type="molecule type" value="Genomic_DNA"/>
</dbReference>
<reference evidence="1 4" key="3">
    <citation type="submission" date="2018-07" db="EMBL/GenBank/DDBJ databases">
        <title>Leeuwenhoekiella genomics.</title>
        <authorList>
            <person name="Tahon G."/>
            <person name="Willems A."/>
        </authorList>
    </citation>
    <scope>NUCLEOTIDE SEQUENCE [LARGE SCALE GENOMIC DNA]</scope>
    <source>
        <strain evidence="1 4">LMG 24856</strain>
    </source>
</reference>
<keyword evidence="4" id="KW-1185">Reference proteome</keyword>
<organism evidence="2 3">
    <name type="scientific">Leeuwenhoekiella palythoae</name>
    <dbReference type="NCBI Taxonomy" id="573501"/>
    <lineage>
        <taxon>Bacteria</taxon>
        <taxon>Pseudomonadati</taxon>
        <taxon>Bacteroidota</taxon>
        <taxon>Flavobacteriia</taxon>
        <taxon>Flavobacteriales</taxon>
        <taxon>Flavobacteriaceae</taxon>
        <taxon>Leeuwenhoekiella</taxon>
    </lineage>
</organism>
<reference evidence="2" key="1">
    <citation type="submission" date="2016-11" db="EMBL/GenBank/DDBJ databases">
        <authorList>
            <person name="Jaros S."/>
            <person name="Januszkiewicz K."/>
            <person name="Wedrychowicz H."/>
        </authorList>
    </citation>
    <scope>NUCLEOTIDE SEQUENCE [LARGE SCALE GENOMIC DNA]</scope>
    <source>
        <strain evidence="2">DSM 19859</strain>
    </source>
</reference>
<accession>A0A1M5XXQ1</accession>
<dbReference type="AlphaFoldDB" id="A0A1M5XXQ1"/>
<reference evidence="3" key="2">
    <citation type="submission" date="2016-11" db="EMBL/GenBank/DDBJ databases">
        <authorList>
            <person name="Varghese N."/>
            <person name="Submissions S."/>
        </authorList>
    </citation>
    <scope>NUCLEOTIDE SEQUENCE [LARGE SCALE GENOMIC DNA]</scope>
    <source>
        <strain evidence="3">DSM 19859</strain>
    </source>
</reference>
<evidence type="ECO:0000313" key="3">
    <source>
        <dbReference type="Proteomes" id="UP000184240"/>
    </source>
</evidence>
<evidence type="ECO:0000313" key="1">
    <source>
        <dbReference type="EMBL" id="RXG30301.1"/>
    </source>
</evidence>
<evidence type="ECO:0000313" key="4">
    <source>
        <dbReference type="Proteomes" id="UP000290037"/>
    </source>
</evidence>
<dbReference type="OrthoDB" id="1447562at2"/>
<dbReference type="EMBL" id="FQXT01000003">
    <property type="protein sequence ID" value="SHI04023.1"/>
    <property type="molecule type" value="Genomic_DNA"/>
</dbReference>
<dbReference type="Proteomes" id="UP000184240">
    <property type="component" value="Unassembled WGS sequence"/>
</dbReference>
<sequence length="106" mass="12240">MILKSKTSKAGISLLLILALFAFKIVDLHNYTAKKDRDSGHSYHELCLMGDNHKQHLDFVLPPVFEIEQDEIFVYLKKPQTLSNTKRFFLYIEKNHLNKAPPALIS</sequence>
<dbReference type="Proteomes" id="UP000290037">
    <property type="component" value="Unassembled WGS sequence"/>
</dbReference>
<name>A0A1M5XXQ1_9FLAO</name>
<proteinExistence type="predicted"/>
<protein>
    <submittedName>
        <fullName evidence="2">Uncharacterized protein</fullName>
    </submittedName>
</protein>
<dbReference type="STRING" id="573501.SAMN04487999_1756"/>
<gene>
    <name evidence="1" type="ORF">DSM01_1051</name>
    <name evidence="2" type="ORF">SAMN04487999_1756</name>
</gene>
<evidence type="ECO:0000313" key="2">
    <source>
        <dbReference type="EMBL" id="SHI04023.1"/>
    </source>
</evidence>
<dbReference type="RefSeq" id="WP_072982298.1">
    <property type="nucleotide sequence ID" value="NZ_FQXT01000003.1"/>
</dbReference>